<dbReference type="Proteomes" id="UP000263098">
    <property type="component" value="Unassembled WGS sequence"/>
</dbReference>
<evidence type="ECO:0000256" key="2">
    <source>
        <dbReference type="ARBA" id="ARBA00023125"/>
    </source>
</evidence>
<organism evidence="5 6">
    <name type="scientific">Bacteroides graminisolvens</name>
    <dbReference type="NCBI Taxonomy" id="477666"/>
    <lineage>
        <taxon>Bacteria</taxon>
        <taxon>Pseudomonadati</taxon>
        <taxon>Bacteroidota</taxon>
        <taxon>Bacteroidia</taxon>
        <taxon>Bacteroidales</taxon>
        <taxon>Bacteroidaceae</taxon>
        <taxon>Bacteroides</taxon>
    </lineage>
</organism>
<dbReference type="PROSITE" id="PS01124">
    <property type="entry name" value="HTH_ARAC_FAMILY_2"/>
    <property type="match status" value="1"/>
</dbReference>
<dbReference type="SUPFAM" id="SSF46689">
    <property type="entry name" value="Homeodomain-like"/>
    <property type="match status" value="1"/>
</dbReference>
<dbReference type="Pfam" id="PF02311">
    <property type="entry name" value="AraC_binding"/>
    <property type="match status" value="1"/>
</dbReference>
<dbReference type="Pfam" id="PF12833">
    <property type="entry name" value="HTH_18"/>
    <property type="match status" value="1"/>
</dbReference>
<gene>
    <name evidence="5" type="ORF">DHW31_01595</name>
</gene>
<dbReference type="InterPro" id="IPR003313">
    <property type="entry name" value="AraC-bd"/>
</dbReference>
<dbReference type="AlphaFoldDB" id="A0A3D2SC98"/>
<accession>A0A3D2SC98</accession>
<proteinExistence type="predicted"/>
<dbReference type="InterPro" id="IPR037923">
    <property type="entry name" value="HTH-like"/>
</dbReference>
<dbReference type="Gene3D" id="1.10.10.60">
    <property type="entry name" value="Homeodomain-like"/>
    <property type="match status" value="1"/>
</dbReference>
<dbReference type="InterPro" id="IPR018060">
    <property type="entry name" value="HTH_AraC"/>
</dbReference>
<keyword evidence="2" id="KW-0238">DNA-binding</keyword>
<dbReference type="EMBL" id="DPVG01000058">
    <property type="protein sequence ID" value="HCK23474.1"/>
    <property type="molecule type" value="Genomic_DNA"/>
</dbReference>
<keyword evidence="3" id="KW-0804">Transcription</keyword>
<keyword evidence="1" id="KW-0805">Transcription regulation</keyword>
<feature type="domain" description="HTH araC/xylS-type" evidence="4">
    <location>
        <begin position="165"/>
        <end position="263"/>
    </location>
</feature>
<protein>
    <recommendedName>
        <fullName evidence="4">HTH araC/xylS-type domain-containing protein</fullName>
    </recommendedName>
</protein>
<evidence type="ECO:0000313" key="6">
    <source>
        <dbReference type="Proteomes" id="UP000263098"/>
    </source>
</evidence>
<dbReference type="InterPro" id="IPR009057">
    <property type="entry name" value="Homeodomain-like_sf"/>
</dbReference>
<dbReference type="PANTHER" id="PTHR43280">
    <property type="entry name" value="ARAC-FAMILY TRANSCRIPTIONAL REGULATOR"/>
    <property type="match status" value="1"/>
</dbReference>
<evidence type="ECO:0000259" key="4">
    <source>
        <dbReference type="PROSITE" id="PS01124"/>
    </source>
</evidence>
<dbReference type="PANTHER" id="PTHR43280:SF32">
    <property type="entry name" value="TRANSCRIPTIONAL REGULATORY PROTEIN"/>
    <property type="match status" value="1"/>
</dbReference>
<sequence>MLKEYTIKDICPALSMQVLYHVCPLEKIDQLRLYWPHKRNFYSITWFTEGNGQNIIDFTEYPIVPNRVFLTSPEQIHNQQYNNSTKGYVLMFDKAVATQLGITINSPYVDICAEKIPLLNLVIENMIRKTGVSGIEIDLSYFYSLLADKVNEEKSDQKSRSTLLSEFKELILTKNLKIQSMDQYANSLHISLSSLNDLCQKLVGSSAKQFLLELKIAEAKRLLVYSQLSISNIAYHLGFEDASYFSRIFKKKVILSPSVFLERFRR</sequence>
<dbReference type="GO" id="GO:0043565">
    <property type="term" value="F:sequence-specific DNA binding"/>
    <property type="evidence" value="ECO:0007669"/>
    <property type="project" value="InterPro"/>
</dbReference>
<name>A0A3D2SC98_9BACE</name>
<evidence type="ECO:0000256" key="1">
    <source>
        <dbReference type="ARBA" id="ARBA00023015"/>
    </source>
</evidence>
<reference evidence="5 6" key="1">
    <citation type="journal article" date="2018" name="Nat. Biotechnol.">
        <title>A standardized bacterial taxonomy based on genome phylogeny substantially revises the tree of life.</title>
        <authorList>
            <person name="Parks D.H."/>
            <person name="Chuvochina M."/>
            <person name="Waite D.W."/>
            <person name="Rinke C."/>
            <person name="Skarshewski A."/>
            <person name="Chaumeil P.A."/>
            <person name="Hugenholtz P."/>
        </authorList>
    </citation>
    <scope>NUCLEOTIDE SEQUENCE [LARGE SCALE GENOMIC DNA]</scope>
    <source>
        <strain evidence="5">UBA9667</strain>
    </source>
</reference>
<dbReference type="GO" id="GO:0003700">
    <property type="term" value="F:DNA-binding transcription factor activity"/>
    <property type="evidence" value="ECO:0007669"/>
    <property type="project" value="InterPro"/>
</dbReference>
<dbReference type="SUPFAM" id="SSF51215">
    <property type="entry name" value="Regulatory protein AraC"/>
    <property type="match status" value="1"/>
</dbReference>
<dbReference type="SMART" id="SM00342">
    <property type="entry name" value="HTH_ARAC"/>
    <property type="match status" value="1"/>
</dbReference>
<comment type="caution">
    <text evidence="5">The sequence shown here is derived from an EMBL/GenBank/DDBJ whole genome shotgun (WGS) entry which is preliminary data.</text>
</comment>
<evidence type="ECO:0000313" key="5">
    <source>
        <dbReference type="EMBL" id="HCK23474.1"/>
    </source>
</evidence>
<evidence type="ECO:0000256" key="3">
    <source>
        <dbReference type="ARBA" id="ARBA00023163"/>
    </source>
</evidence>